<dbReference type="AlphaFoldDB" id="A0A381J9I7"/>
<name>A0A381J9I7_9CLOT</name>
<reference evidence="2 3" key="1">
    <citation type="submission" date="2018-06" db="EMBL/GenBank/DDBJ databases">
        <authorList>
            <consortium name="Pathogen Informatics"/>
            <person name="Doyle S."/>
        </authorList>
    </citation>
    <scope>NUCLEOTIDE SEQUENCE [LARGE SCALE GENOMIC DNA]</scope>
    <source>
        <strain evidence="2 3">NCTC9836</strain>
    </source>
</reference>
<keyword evidence="1" id="KW-1133">Transmembrane helix</keyword>
<feature type="transmembrane region" description="Helical" evidence="1">
    <location>
        <begin position="7"/>
        <end position="33"/>
    </location>
</feature>
<feature type="transmembrane region" description="Helical" evidence="1">
    <location>
        <begin position="68"/>
        <end position="86"/>
    </location>
</feature>
<gene>
    <name evidence="2" type="ORF">NCTC9836_02291</name>
</gene>
<proteinExistence type="predicted"/>
<dbReference type="EMBL" id="UFWZ01000001">
    <property type="protein sequence ID" value="SUY47920.1"/>
    <property type="molecule type" value="Genomic_DNA"/>
</dbReference>
<keyword evidence="1" id="KW-0472">Membrane</keyword>
<keyword evidence="3" id="KW-1185">Reference proteome</keyword>
<evidence type="ECO:0000313" key="3">
    <source>
        <dbReference type="Proteomes" id="UP000254664"/>
    </source>
</evidence>
<feature type="transmembrane region" description="Helical" evidence="1">
    <location>
        <begin position="39"/>
        <end position="59"/>
    </location>
</feature>
<evidence type="ECO:0000256" key="1">
    <source>
        <dbReference type="SAM" id="Phobius"/>
    </source>
</evidence>
<dbReference type="OrthoDB" id="1912764at2"/>
<accession>A0A381J9I7</accession>
<dbReference type="Proteomes" id="UP000254664">
    <property type="component" value="Unassembled WGS sequence"/>
</dbReference>
<keyword evidence="1" id="KW-0812">Transmembrane</keyword>
<evidence type="ECO:0000313" key="2">
    <source>
        <dbReference type="EMBL" id="SUY47920.1"/>
    </source>
</evidence>
<sequence length="89" mass="10670">MKKAIDYLCWGFVAITIVVMMLTVISTYQYIYIAYFNNYYMVEVFLAITMLFWAIKFLTWSELPKRRLYSLFCFCVASAAIFFRMSKVF</sequence>
<dbReference type="RefSeq" id="WP_115641797.1">
    <property type="nucleotide sequence ID" value="NZ_UFWZ01000001.1"/>
</dbReference>
<protein>
    <submittedName>
        <fullName evidence="2">Membrane protein</fullName>
    </submittedName>
</protein>
<organism evidence="2 3">
    <name type="scientific">Clostridium putrefaciens</name>
    <dbReference type="NCBI Taxonomy" id="99675"/>
    <lineage>
        <taxon>Bacteria</taxon>
        <taxon>Bacillati</taxon>
        <taxon>Bacillota</taxon>
        <taxon>Clostridia</taxon>
        <taxon>Eubacteriales</taxon>
        <taxon>Clostridiaceae</taxon>
        <taxon>Clostridium</taxon>
    </lineage>
</organism>